<dbReference type="InterPro" id="IPR003439">
    <property type="entry name" value="ABC_transporter-like_ATP-bd"/>
</dbReference>
<dbReference type="EMBL" id="DVHU01000031">
    <property type="protein sequence ID" value="HIR92502.1"/>
    <property type="molecule type" value="Genomic_DNA"/>
</dbReference>
<name>A0A9D1JFS1_9FIRM</name>
<dbReference type="EC" id="7.6.2.9" evidence="4"/>
<sequence>METIIEFQKVKKSYGDKAVLKGLDLSIEKGSFVTIIGSSGCGKTTALKMVNGLLKPDSGNIKIKGEDIRQKDQTQLRRNIGYAIQGSVLFPHMTVEQNISYVPNLLNKRDKQKTRAAVDKWMKLVGLEQELKERYPAELSGGQQQRVGIARALAASPEILLMDEPFGAVDEITRGQLQTELKRIHRQTGITVLFVTHDIGEALKLGTKVLVMDQGEIQQYGGPQELLSRPATEFVRQLTRQQRHTCSLPDDRLGDCEYSGARGCAPASGGSADSSGPADRFP</sequence>
<evidence type="ECO:0000256" key="5">
    <source>
        <dbReference type="SAM" id="MobiDB-lite"/>
    </source>
</evidence>
<gene>
    <name evidence="7" type="ORF">IAB98_03645</name>
</gene>
<keyword evidence="1" id="KW-0813">Transport</keyword>
<dbReference type="InterPro" id="IPR027417">
    <property type="entry name" value="P-loop_NTPase"/>
</dbReference>
<keyword evidence="2" id="KW-0547">Nucleotide-binding</keyword>
<evidence type="ECO:0000256" key="4">
    <source>
        <dbReference type="ARBA" id="ARBA00066388"/>
    </source>
</evidence>
<protein>
    <recommendedName>
        <fullName evidence="4">ABC-type quaternary amine transporter</fullName>
        <ecNumber evidence="4">7.6.2.9</ecNumber>
    </recommendedName>
</protein>
<evidence type="ECO:0000256" key="2">
    <source>
        <dbReference type="ARBA" id="ARBA00022741"/>
    </source>
</evidence>
<dbReference type="SUPFAM" id="SSF52540">
    <property type="entry name" value="P-loop containing nucleoside triphosphate hydrolases"/>
    <property type="match status" value="1"/>
</dbReference>
<evidence type="ECO:0000256" key="1">
    <source>
        <dbReference type="ARBA" id="ARBA00022448"/>
    </source>
</evidence>
<accession>A0A9D1JFS1</accession>
<evidence type="ECO:0000256" key="3">
    <source>
        <dbReference type="ARBA" id="ARBA00022840"/>
    </source>
</evidence>
<comment type="caution">
    <text evidence="7">The sequence shown here is derived from an EMBL/GenBank/DDBJ whole genome shotgun (WGS) entry which is preliminary data.</text>
</comment>
<dbReference type="Proteomes" id="UP000886841">
    <property type="component" value="Unassembled WGS sequence"/>
</dbReference>
<reference evidence="7" key="2">
    <citation type="journal article" date="2021" name="PeerJ">
        <title>Extensive microbial diversity within the chicken gut microbiome revealed by metagenomics and culture.</title>
        <authorList>
            <person name="Gilroy R."/>
            <person name="Ravi A."/>
            <person name="Getino M."/>
            <person name="Pursley I."/>
            <person name="Horton D.L."/>
            <person name="Alikhan N.F."/>
            <person name="Baker D."/>
            <person name="Gharbi K."/>
            <person name="Hall N."/>
            <person name="Watson M."/>
            <person name="Adriaenssens E.M."/>
            <person name="Foster-Nyarko E."/>
            <person name="Jarju S."/>
            <person name="Secka A."/>
            <person name="Antonio M."/>
            <person name="Oren A."/>
            <person name="Chaudhuri R.R."/>
            <person name="La Ragione R."/>
            <person name="Hildebrand F."/>
            <person name="Pallen M.J."/>
        </authorList>
    </citation>
    <scope>NUCLEOTIDE SEQUENCE</scope>
    <source>
        <strain evidence="7">ChiSxjej1B13-7041</strain>
    </source>
</reference>
<feature type="compositionally biased region" description="Low complexity" evidence="5">
    <location>
        <begin position="263"/>
        <end position="282"/>
    </location>
</feature>
<keyword evidence="3 7" id="KW-0067">ATP-binding</keyword>
<evidence type="ECO:0000313" key="8">
    <source>
        <dbReference type="Proteomes" id="UP000886841"/>
    </source>
</evidence>
<feature type="region of interest" description="Disordered" evidence="5">
    <location>
        <begin position="260"/>
        <end position="282"/>
    </location>
</feature>
<organism evidence="7 8">
    <name type="scientific">Candidatus Egerieimonas intestinavium</name>
    <dbReference type="NCBI Taxonomy" id="2840777"/>
    <lineage>
        <taxon>Bacteria</taxon>
        <taxon>Bacillati</taxon>
        <taxon>Bacillota</taxon>
        <taxon>Clostridia</taxon>
        <taxon>Lachnospirales</taxon>
        <taxon>Lachnospiraceae</taxon>
        <taxon>Lachnospiraceae incertae sedis</taxon>
        <taxon>Candidatus Egerieimonas</taxon>
    </lineage>
</organism>
<dbReference type="Pfam" id="PF00005">
    <property type="entry name" value="ABC_tran"/>
    <property type="match status" value="1"/>
</dbReference>
<dbReference type="GO" id="GO:0015418">
    <property type="term" value="F:ABC-type quaternary ammonium compound transporting activity"/>
    <property type="evidence" value="ECO:0007669"/>
    <property type="project" value="UniProtKB-EC"/>
</dbReference>
<evidence type="ECO:0000313" key="7">
    <source>
        <dbReference type="EMBL" id="HIR92502.1"/>
    </source>
</evidence>
<dbReference type="GO" id="GO:0005524">
    <property type="term" value="F:ATP binding"/>
    <property type="evidence" value="ECO:0007669"/>
    <property type="project" value="UniProtKB-KW"/>
</dbReference>
<dbReference type="PROSITE" id="PS00211">
    <property type="entry name" value="ABC_TRANSPORTER_1"/>
    <property type="match status" value="1"/>
</dbReference>
<dbReference type="PANTHER" id="PTHR42781">
    <property type="entry name" value="SPERMIDINE/PUTRESCINE IMPORT ATP-BINDING PROTEIN POTA"/>
    <property type="match status" value="1"/>
</dbReference>
<dbReference type="Gene3D" id="3.40.50.300">
    <property type="entry name" value="P-loop containing nucleotide triphosphate hydrolases"/>
    <property type="match status" value="1"/>
</dbReference>
<evidence type="ECO:0000259" key="6">
    <source>
        <dbReference type="PROSITE" id="PS50893"/>
    </source>
</evidence>
<reference evidence="7" key="1">
    <citation type="submission" date="2020-10" db="EMBL/GenBank/DDBJ databases">
        <authorList>
            <person name="Gilroy R."/>
        </authorList>
    </citation>
    <scope>NUCLEOTIDE SEQUENCE</scope>
    <source>
        <strain evidence="7">ChiSxjej1B13-7041</strain>
    </source>
</reference>
<proteinExistence type="predicted"/>
<feature type="domain" description="ABC transporter" evidence="6">
    <location>
        <begin position="5"/>
        <end position="239"/>
    </location>
</feature>
<dbReference type="AlphaFoldDB" id="A0A9D1JFS1"/>
<dbReference type="SMART" id="SM00382">
    <property type="entry name" value="AAA"/>
    <property type="match status" value="1"/>
</dbReference>
<dbReference type="InterPro" id="IPR003593">
    <property type="entry name" value="AAA+_ATPase"/>
</dbReference>
<dbReference type="PANTHER" id="PTHR42781:SF4">
    <property type="entry name" value="SPERMIDINE_PUTRESCINE IMPORT ATP-BINDING PROTEIN POTA"/>
    <property type="match status" value="1"/>
</dbReference>
<dbReference type="GO" id="GO:0016887">
    <property type="term" value="F:ATP hydrolysis activity"/>
    <property type="evidence" value="ECO:0007669"/>
    <property type="project" value="InterPro"/>
</dbReference>
<dbReference type="InterPro" id="IPR050093">
    <property type="entry name" value="ABC_SmlMolc_Importer"/>
</dbReference>
<dbReference type="PROSITE" id="PS50893">
    <property type="entry name" value="ABC_TRANSPORTER_2"/>
    <property type="match status" value="1"/>
</dbReference>
<dbReference type="InterPro" id="IPR017871">
    <property type="entry name" value="ABC_transporter-like_CS"/>
</dbReference>
<dbReference type="FunFam" id="3.40.50.300:FF:000425">
    <property type="entry name" value="Probable ABC transporter, ATP-binding subunit"/>
    <property type="match status" value="1"/>
</dbReference>